<evidence type="ECO:0000256" key="6">
    <source>
        <dbReference type="SAM" id="Phobius"/>
    </source>
</evidence>
<dbReference type="EMBL" id="VDLY02000005">
    <property type="protein sequence ID" value="KAB8167033.1"/>
    <property type="molecule type" value="Genomic_DNA"/>
</dbReference>
<dbReference type="OrthoDB" id="3865828at2"/>
<dbReference type="Pfam" id="PF07681">
    <property type="entry name" value="DoxX"/>
    <property type="match status" value="1"/>
</dbReference>
<dbReference type="Proteomes" id="UP000314251">
    <property type="component" value="Unassembled WGS sequence"/>
</dbReference>
<dbReference type="GO" id="GO:0016020">
    <property type="term" value="C:membrane"/>
    <property type="evidence" value="ECO:0007669"/>
    <property type="project" value="UniProtKB-SubCell"/>
</dbReference>
<dbReference type="InterPro" id="IPR032808">
    <property type="entry name" value="DoxX"/>
</dbReference>
<keyword evidence="3 6" id="KW-1133">Transmembrane helix</keyword>
<gene>
    <name evidence="7" type="ORF">FH607_009000</name>
</gene>
<comment type="subcellular location">
    <subcellularLocation>
        <location evidence="1">Membrane</location>
        <topology evidence="1">Multi-pass membrane protein</topology>
    </subcellularLocation>
</comment>
<keyword evidence="8" id="KW-1185">Reference proteome</keyword>
<protein>
    <submittedName>
        <fullName evidence="7">DoxX family membrane protein</fullName>
    </submittedName>
</protein>
<keyword evidence="2 6" id="KW-0812">Transmembrane</keyword>
<evidence type="ECO:0000256" key="1">
    <source>
        <dbReference type="ARBA" id="ARBA00004141"/>
    </source>
</evidence>
<evidence type="ECO:0000313" key="7">
    <source>
        <dbReference type="EMBL" id="KAB8167033.1"/>
    </source>
</evidence>
<evidence type="ECO:0000256" key="2">
    <source>
        <dbReference type="ARBA" id="ARBA00022692"/>
    </source>
</evidence>
<sequence>MSVDTRTLRGRPMDEPVLSMVKVPCDPAQVIVNHASFRVRLATPPPVSIPLPEGLGQPALPGASTARRRPLVWSGRSEPGDRAAGSLLQAVRAAGRPEAPGAAGDDGAATEVLPRIGAGARRVARVGTVVAPREPGPGETTRPLPPVPAPTRAEPGTGERGAGARAGAGLAHAGAWDPAEAEETGEFASPLDEGRAPRTGHGRGRGRQRARAFHPDRRLSLGLVLLPLRLLLGFMAIYAGMGKLTDPVYFDGGDRGSLSTWLASLEPWALAAPLHEWTLAHPVGAGLTVAFTQIVVGVLTLFGLWQRVAALLAAALSLALLTTVSWQHGPAYDTPEVVLFAAWTPLVIAGAPVHSLDARLAGEAWRRLGPRAPLSALRRRVLRRGGLLAALLLGVALLVGSLLGSAVRSSQFATVPEPGEPPRNHLPGEPLVDEEEEARETAEREAAAEAERREERERAAEREQTEEQRREEATQEPTAPAEPSSPEDQQQAPTPEQPTPEQRESAPAPPPSPENGAGGDPGTGGGAEEPGQDAGGGEDDGGDQSSPDPLGGLLG</sequence>
<evidence type="ECO:0000256" key="3">
    <source>
        <dbReference type="ARBA" id="ARBA00022989"/>
    </source>
</evidence>
<evidence type="ECO:0000256" key="5">
    <source>
        <dbReference type="SAM" id="MobiDB-lite"/>
    </source>
</evidence>
<evidence type="ECO:0000313" key="8">
    <source>
        <dbReference type="Proteomes" id="UP000314251"/>
    </source>
</evidence>
<dbReference type="PANTHER" id="PTHR39157:SF1">
    <property type="entry name" value="DOXX FAMILY PROTEIN"/>
    <property type="match status" value="1"/>
</dbReference>
<feature type="compositionally biased region" description="Basic residues" evidence="5">
    <location>
        <begin position="198"/>
        <end position="211"/>
    </location>
</feature>
<organism evidence="7 8">
    <name type="scientific">Streptomyces mimosae</name>
    <dbReference type="NCBI Taxonomy" id="2586635"/>
    <lineage>
        <taxon>Bacteria</taxon>
        <taxon>Bacillati</taxon>
        <taxon>Actinomycetota</taxon>
        <taxon>Actinomycetes</taxon>
        <taxon>Kitasatosporales</taxon>
        <taxon>Streptomycetaceae</taxon>
        <taxon>Streptomyces</taxon>
    </lineage>
</organism>
<reference evidence="7" key="1">
    <citation type="submission" date="2019-10" db="EMBL/GenBank/DDBJ databases">
        <title>Nonomuraea sp. nov., isolated from Phyllanthus amarus.</title>
        <authorList>
            <person name="Klykleung N."/>
            <person name="Tanasupawat S."/>
        </authorList>
    </citation>
    <scope>NUCLEOTIDE SEQUENCE [LARGE SCALE GENOMIC DNA]</scope>
    <source>
        <strain evidence="7">3MP-10</strain>
    </source>
</reference>
<dbReference type="AlphaFoldDB" id="A0A5N6AG45"/>
<feature type="region of interest" description="Disordered" evidence="5">
    <location>
        <begin position="131"/>
        <end position="165"/>
    </location>
</feature>
<keyword evidence="4 6" id="KW-0472">Membrane</keyword>
<name>A0A5N6AG45_9ACTN</name>
<feature type="transmembrane region" description="Helical" evidence="6">
    <location>
        <begin position="283"/>
        <end position="302"/>
    </location>
</feature>
<feature type="compositionally biased region" description="Low complexity" evidence="5">
    <location>
        <begin position="475"/>
        <end position="494"/>
    </location>
</feature>
<feature type="transmembrane region" description="Helical" evidence="6">
    <location>
        <begin position="338"/>
        <end position="360"/>
    </location>
</feature>
<proteinExistence type="predicted"/>
<feature type="transmembrane region" description="Helical" evidence="6">
    <location>
        <begin position="219"/>
        <end position="241"/>
    </location>
</feature>
<evidence type="ECO:0000256" key="4">
    <source>
        <dbReference type="ARBA" id="ARBA00023136"/>
    </source>
</evidence>
<feature type="compositionally biased region" description="Low complexity" evidence="5">
    <location>
        <begin position="543"/>
        <end position="555"/>
    </location>
</feature>
<accession>A0A5N6AG45</accession>
<dbReference type="PANTHER" id="PTHR39157">
    <property type="entry name" value="INTEGRAL MEMBRANE PROTEIN-RELATED"/>
    <property type="match status" value="1"/>
</dbReference>
<feature type="transmembrane region" description="Helical" evidence="6">
    <location>
        <begin position="381"/>
        <end position="403"/>
    </location>
</feature>
<feature type="region of interest" description="Disordered" evidence="5">
    <location>
        <begin position="186"/>
        <end position="211"/>
    </location>
</feature>
<feature type="compositionally biased region" description="Basic and acidic residues" evidence="5">
    <location>
        <begin position="439"/>
        <end position="473"/>
    </location>
</feature>
<feature type="region of interest" description="Disordered" evidence="5">
    <location>
        <begin position="413"/>
        <end position="555"/>
    </location>
</feature>
<feature type="transmembrane region" description="Helical" evidence="6">
    <location>
        <begin position="309"/>
        <end position="326"/>
    </location>
</feature>
<feature type="compositionally biased region" description="Gly residues" evidence="5">
    <location>
        <begin position="516"/>
        <end position="528"/>
    </location>
</feature>
<comment type="caution">
    <text evidence="7">The sequence shown here is derived from an EMBL/GenBank/DDBJ whole genome shotgun (WGS) entry which is preliminary data.</text>
</comment>